<sequence length="240" mass="27036">MSDPAALDLQRLVSPAKFAPFLRYSQSPEQAKRLYIWNVELSECFLGPIALVEVAMRNLMNDAMCTHFGVSPATGWHTLALGDHPRIHLLPRHLDRLNRSVNKLNRHGSSSPTGDDVVGATTLGLWVSLVDKGIARTDGGRLDYYQRLWLPFLHKAFPGYSNPRRPGPLRDALSKFERLRNRVAHHERIYNMDAAHQIENIITLATWLDADLGRYIEKSHSVHDCIAARANALSNGDCRL</sequence>
<keyword evidence="1" id="KW-0645">Protease</keyword>
<dbReference type="GO" id="GO:0006508">
    <property type="term" value="P:proteolysis"/>
    <property type="evidence" value="ECO:0007669"/>
    <property type="project" value="UniProtKB-KW"/>
</dbReference>
<accession>A0ABT4M7R2</accession>
<dbReference type="EMBL" id="JAPWIJ010000001">
    <property type="protein sequence ID" value="MCZ4516918.1"/>
    <property type="molecule type" value="Genomic_DNA"/>
</dbReference>
<dbReference type="RefSeq" id="WP_269601559.1">
    <property type="nucleotide sequence ID" value="NZ_JAPWIJ010000001.1"/>
</dbReference>
<comment type="caution">
    <text evidence="1">The sequence shown here is derived from an EMBL/GenBank/DDBJ whole genome shotgun (WGS) entry which is preliminary data.</text>
</comment>
<keyword evidence="1" id="KW-0378">Hydrolase</keyword>
<gene>
    <name evidence="1" type="ORF">O4220_00210</name>
</gene>
<proteinExistence type="predicted"/>
<protein>
    <submittedName>
        <fullName evidence="1">CAAX protease</fullName>
    </submittedName>
</protein>
<evidence type="ECO:0000313" key="2">
    <source>
        <dbReference type="Proteomes" id="UP001081071"/>
    </source>
</evidence>
<dbReference type="Proteomes" id="UP001081071">
    <property type="component" value="Unassembled WGS sequence"/>
</dbReference>
<name>A0ABT4M7R2_9NOCA</name>
<keyword evidence="2" id="KW-1185">Reference proteome</keyword>
<organism evidence="1 2">
    <name type="scientific">Rhodococcus ruber</name>
    <dbReference type="NCBI Taxonomy" id="1830"/>
    <lineage>
        <taxon>Bacteria</taxon>
        <taxon>Bacillati</taxon>
        <taxon>Actinomycetota</taxon>
        <taxon>Actinomycetes</taxon>
        <taxon>Mycobacteriales</taxon>
        <taxon>Nocardiaceae</taxon>
        <taxon>Rhodococcus</taxon>
    </lineage>
</organism>
<reference evidence="1" key="1">
    <citation type="submission" date="2022-12" db="EMBL/GenBank/DDBJ databases">
        <authorList>
            <person name="Krivoruchko A.V."/>
            <person name="Elkin A."/>
        </authorList>
    </citation>
    <scope>NUCLEOTIDE SEQUENCE</scope>
    <source>
        <strain evidence="1">IEGM 1391</strain>
    </source>
</reference>
<evidence type="ECO:0000313" key="1">
    <source>
        <dbReference type="EMBL" id="MCZ4516918.1"/>
    </source>
</evidence>
<dbReference type="GO" id="GO:0008233">
    <property type="term" value="F:peptidase activity"/>
    <property type="evidence" value="ECO:0007669"/>
    <property type="project" value="UniProtKB-KW"/>
</dbReference>